<organism evidence="1">
    <name type="scientific">uncultured Caudovirales phage</name>
    <dbReference type="NCBI Taxonomy" id="2100421"/>
    <lineage>
        <taxon>Viruses</taxon>
        <taxon>Duplodnaviria</taxon>
        <taxon>Heunggongvirae</taxon>
        <taxon>Uroviricota</taxon>
        <taxon>Caudoviricetes</taxon>
        <taxon>Peduoviridae</taxon>
        <taxon>Maltschvirus</taxon>
        <taxon>Maltschvirus maltsch</taxon>
    </lineage>
</organism>
<evidence type="ECO:0000313" key="1">
    <source>
        <dbReference type="EMBL" id="ASN72641.1"/>
    </source>
</evidence>
<sequence length="279" mass="29964">MIRSLFTVVGMGESPYFGNARYAVWPCLRWKSRFCSAVISERLNAAWPPPPPGACVPEALGHRWGALSRRDSAHSSGVRGVLPSLPRMVWPFSSTATASPSSFSENTPLARKMMSSVASGNAPAFSAAPRTESPRTLPWNLAAKDSAFSARPASVFSCLSCSPRRRSVRLLNTSSTLPSVSSLVSSSWPARLSRPLTASISMPSNWVSNWVNLPEVSFSFPSSSEFLVFKPETDASTAVAIAALIAGFSRSISFSSATVMHPLGMFCPPNGHRHRGQTS</sequence>
<reference evidence="1" key="1">
    <citation type="submission" date="2017-06" db="EMBL/GenBank/DDBJ databases">
        <title>Novel phages from South African skin metaviromes.</title>
        <authorList>
            <person name="van Zyl L.J."/>
            <person name="Abrahams Y."/>
            <person name="Stander E.A."/>
            <person name="Kirby B.M."/>
            <person name="Clavaud C."/>
            <person name="Farcet C."/>
            <person name="Breton L."/>
            <person name="Trindade M.I."/>
        </authorList>
    </citation>
    <scope>NUCLEOTIDE SEQUENCE</scope>
</reference>
<name>A0A2H4JHZ6_9CAUD</name>
<dbReference type="EMBL" id="MF417964">
    <property type="protein sequence ID" value="ASN72641.1"/>
    <property type="molecule type" value="Genomic_DNA"/>
</dbReference>
<protein>
    <submittedName>
        <fullName evidence="1">Uncharacterized protein</fullName>
    </submittedName>
</protein>
<gene>
    <name evidence="1" type="ORF">3S13_4</name>
</gene>
<proteinExistence type="predicted"/>
<accession>A0A2H4JHZ6</accession>